<dbReference type="EMBL" id="LNJQ01000004">
    <property type="protein sequence ID" value="KWZ37256.1"/>
    <property type="molecule type" value="Genomic_DNA"/>
</dbReference>
<keyword evidence="3" id="KW-1185">Reference proteome</keyword>
<dbReference type="Proteomes" id="UP000070255">
    <property type="component" value="Unassembled WGS sequence"/>
</dbReference>
<evidence type="ECO:0000313" key="2">
    <source>
        <dbReference type="EMBL" id="KWZ37256.1"/>
    </source>
</evidence>
<accession>A0ABR5T1Y7</accession>
<evidence type="ECO:0000313" key="3">
    <source>
        <dbReference type="Proteomes" id="UP000070255"/>
    </source>
</evidence>
<gene>
    <name evidence="2" type="ORF">WS72_19835</name>
</gene>
<evidence type="ECO:0000256" key="1">
    <source>
        <dbReference type="SAM" id="MobiDB-lite"/>
    </source>
</evidence>
<reference evidence="2 3" key="1">
    <citation type="submission" date="2015-11" db="EMBL/GenBank/DDBJ databases">
        <authorList>
            <person name="Sahl J."/>
            <person name="Wagner D."/>
            <person name="Keim P."/>
        </authorList>
    </citation>
    <scope>NUCLEOTIDE SEQUENCE [LARGE SCALE GENOMIC DNA]</scope>
    <source>
        <strain evidence="2 3">BDU18</strain>
    </source>
</reference>
<proteinExistence type="predicted"/>
<feature type="region of interest" description="Disordered" evidence="1">
    <location>
        <begin position="65"/>
        <end position="85"/>
    </location>
</feature>
<protein>
    <submittedName>
        <fullName evidence="2">Uncharacterized protein</fullName>
    </submittedName>
</protein>
<organism evidence="2 3">
    <name type="scientific">Burkholderia savannae</name>
    <dbReference type="NCBI Taxonomy" id="1637837"/>
    <lineage>
        <taxon>Bacteria</taxon>
        <taxon>Pseudomonadati</taxon>
        <taxon>Pseudomonadota</taxon>
        <taxon>Betaproteobacteria</taxon>
        <taxon>Burkholderiales</taxon>
        <taxon>Burkholderiaceae</taxon>
        <taxon>Burkholderia</taxon>
        <taxon>pseudomallei group</taxon>
    </lineage>
</organism>
<sequence>MPSFVDIDVDHPSRATIDGRRPAFDARRVGPDAGSAATPGFDRFVDVDIDIGAGGGVGAGIGVESDRRRAHSRRPGRPPISTPLRDARAEFVSLDAI</sequence>
<comment type="caution">
    <text evidence="2">The sequence shown here is derived from an EMBL/GenBank/DDBJ whole genome shotgun (WGS) entry which is preliminary data.</text>
</comment>
<name>A0ABR5T1Y7_9BURK</name>